<dbReference type="Pfam" id="PF14136">
    <property type="entry name" value="DUF4303"/>
    <property type="match status" value="1"/>
</dbReference>
<name>A0ABS7Z4W1_9SPHI</name>
<comment type="caution">
    <text evidence="1">The sequence shown here is derived from an EMBL/GenBank/DDBJ whole genome shotgun (WGS) entry which is preliminary data.</text>
</comment>
<accession>A0ABS7Z4W1</accession>
<dbReference type="EMBL" id="JADEYP010000013">
    <property type="protein sequence ID" value="MCA5005235.1"/>
    <property type="molecule type" value="Genomic_DNA"/>
</dbReference>
<gene>
    <name evidence="1" type="ORF">IPZ78_08725</name>
</gene>
<evidence type="ECO:0000313" key="2">
    <source>
        <dbReference type="Proteomes" id="UP001165302"/>
    </source>
</evidence>
<sequence length="286" mass="33038">MKKTKKITISGDEGIEIIKKLDQMVVSFDKIKSHFGLNPDTEKENETIANFVIENQVAIQLAYIRGLLSSKFDLEVGADDMDEIERACQHNNYWKPKGNSEEILPENPNWHEENVLTLKTAIINDFEFLFHYMQKKKQHIYGFALILDDDVLTAYSVVSTTESLKKIHKNREWNAEEWCLGIEEEDVAFGLNKFTDILINYYDESIAPLFQKGFDYEPIRQKSLQLYTIAMQLAKEEIIQKYGDEIQEIAFFLTIPGEPEITKNSAIAINQPASQKVNELIESLYI</sequence>
<evidence type="ECO:0000313" key="1">
    <source>
        <dbReference type="EMBL" id="MCA5005235.1"/>
    </source>
</evidence>
<reference evidence="1" key="1">
    <citation type="submission" date="2020-10" db="EMBL/GenBank/DDBJ databases">
        <authorList>
            <person name="Lu T."/>
            <person name="Wang Q."/>
            <person name="Han X."/>
        </authorList>
    </citation>
    <scope>NUCLEOTIDE SEQUENCE</scope>
    <source>
        <strain evidence="1">WQ 366</strain>
    </source>
</reference>
<organism evidence="1 2">
    <name type="scientific">Sphingobacterium bovistauri</name>
    <dbReference type="NCBI Taxonomy" id="2781959"/>
    <lineage>
        <taxon>Bacteria</taxon>
        <taxon>Pseudomonadati</taxon>
        <taxon>Bacteroidota</taxon>
        <taxon>Sphingobacteriia</taxon>
        <taxon>Sphingobacteriales</taxon>
        <taxon>Sphingobacteriaceae</taxon>
        <taxon>Sphingobacterium</taxon>
    </lineage>
</organism>
<protein>
    <submittedName>
        <fullName evidence="1">DUF4303 domain-containing protein</fullName>
    </submittedName>
</protein>
<dbReference type="InterPro" id="IPR025409">
    <property type="entry name" value="DUF4303"/>
</dbReference>
<keyword evidence="2" id="KW-1185">Reference proteome</keyword>
<proteinExistence type="predicted"/>
<dbReference type="Proteomes" id="UP001165302">
    <property type="component" value="Unassembled WGS sequence"/>
</dbReference>
<dbReference type="RefSeq" id="WP_225552767.1">
    <property type="nucleotide sequence ID" value="NZ_JADEYP010000013.1"/>
</dbReference>